<dbReference type="GO" id="GO:0016020">
    <property type="term" value="C:membrane"/>
    <property type="evidence" value="ECO:0007669"/>
    <property type="project" value="UniProtKB-SubCell"/>
</dbReference>
<proteinExistence type="inferred from homology"/>
<dbReference type="PROSITE" id="PS00761">
    <property type="entry name" value="SPASE_I_3"/>
    <property type="match status" value="1"/>
</dbReference>
<reference evidence="9 10" key="1">
    <citation type="journal article" date="2019" name="Nat. Med.">
        <title>A library of human gut bacterial isolates paired with longitudinal multiomics data enables mechanistic microbiome research.</title>
        <authorList>
            <person name="Poyet M."/>
            <person name="Groussin M."/>
            <person name="Gibbons S.M."/>
            <person name="Avila-Pacheco J."/>
            <person name="Jiang X."/>
            <person name="Kearney S.M."/>
            <person name="Perrotta A.R."/>
            <person name="Berdy B."/>
            <person name="Zhao S."/>
            <person name="Lieberman T.D."/>
            <person name="Swanson P.K."/>
            <person name="Smith M."/>
            <person name="Roesemann S."/>
            <person name="Alexander J.E."/>
            <person name="Rich S.A."/>
            <person name="Livny J."/>
            <person name="Vlamakis H."/>
            <person name="Clish C."/>
            <person name="Bullock K."/>
            <person name="Deik A."/>
            <person name="Scott J."/>
            <person name="Pierce K.A."/>
            <person name="Xavier R.J."/>
            <person name="Alm E.J."/>
        </authorList>
    </citation>
    <scope>NUCLEOTIDE SEQUENCE [LARGE SCALE GENOMIC DNA]</scope>
    <source>
        <strain evidence="9 10">BIOML-A8</strain>
    </source>
</reference>
<keyword evidence="7" id="KW-0472">Membrane</keyword>
<dbReference type="Gene3D" id="2.10.109.10">
    <property type="entry name" value="Umud Fragment, subunit A"/>
    <property type="match status" value="1"/>
</dbReference>
<evidence type="ECO:0000256" key="1">
    <source>
        <dbReference type="ARBA" id="ARBA00000677"/>
    </source>
</evidence>
<dbReference type="NCBIfam" id="TIGR02227">
    <property type="entry name" value="sigpep_I_bact"/>
    <property type="match status" value="1"/>
</dbReference>
<dbReference type="RefSeq" id="WP_149947417.1">
    <property type="nucleotide sequence ID" value="NZ_JBBNMF010000058.1"/>
</dbReference>
<sequence>MKGKIKRVWKRVGYTSFVLFSLYQIYLSVRIYWFTFCVIPTYSMSPTLLGGDYILASLQIPGRRIIEEDESWDERKLVHRLEGIRQVRKNDVVVFNYPYSEDKEKMILSAKLFFCKRCVALPGDTYQWFARESLEKVYLPKVGDILPIDSCNYNHYRHCIEYETGQSLKLEMGLVYLADTLLTEYHFKHDYYFMLGDNVNYSYDSRNWGLLPDDFILGVGQFIWFSKVLETGQIRWNRIFKKL</sequence>
<dbReference type="InterPro" id="IPR000223">
    <property type="entry name" value="Pept_S26A_signal_pept_1"/>
</dbReference>
<evidence type="ECO:0000256" key="2">
    <source>
        <dbReference type="ARBA" id="ARBA00009370"/>
    </source>
</evidence>
<comment type="subcellular location">
    <subcellularLocation>
        <location evidence="7">Membrane</location>
        <topology evidence="7">Single-pass type II membrane protein</topology>
    </subcellularLocation>
</comment>
<comment type="catalytic activity">
    <reaction evidence="1 7">
        <text>Cleavage of hydrophobic, N-terminal signal or leader sequences from secreted and periplasmic proteins.</text>
        <dbReference type="EC" id="3.4.21.89"/>
    </reaction>
</comment>
<organism evidence="9 10">
    <name type="scientific">Bacteroides cellulosilyticus</name>
    <dbReference type="NCBI Taxonomy" id="246787"/>
    <lineage>
        <taxon>Bacteria</taxon>
        <taxon>Pseudomonadati</taxon>
        <taxon>Bacteroidota</taxon>
        <taxon>Bacteroidia</taxon>
        <taxon>Bacteroidales</taxon>
        <taxon>Bacteroidaceae</taxon>
        <taxon>Bacteroides</taxon>
    </lineage>
</organism>
<dbReference type="GO" id="GO:0006465">
    <property type="term" value="P:signal peptide processing"/>
    <property type="evidence" value="ECO:0007669"/>
    <property type="project" value="InterPro"/>
</dbReference>
<evidence type="ECO:0000256" key="7">
    <source>
        <dbReference type="RuleBase" id="RU362042"/>
    </source>
</evidence>
<evidence type="ECO:0000256" key="3">
    <source>
        <dbReference type="ARBA" id="ARBA00013208"/>
    </source>
</evidence>
<dbReference type="Proteomes" id="UP000482653">
    <property type="component" value="Unassembled WGS sequence"/>
</dbReference>
<dbReference type="PANTHER" id="PTHR43390:SF1">
    <property type="entry name" value="CHLOROPLAST PROCESSING PEPTIDASE"/>
    <property type="match status" value="1"/>
</dbReference>
<feature type="domain" description="Peptidase S26" evidence="8">
    <location>
        <begin position="19"/>
        <end position="225"/>
    </location>
</feature>
<comment type="similarity">
    <text evidence="2 7">Belongs to the peptidase S26 family.</text>
</comment>
<dbReference type="InterPro" id="IPR019533">
    <property type="entry name" value="Peptidase_S26"/>
</dbReference>
<keyword evidence="5 7" id="KW-0378">Hydrolase</keyword>
<evidence type="ECO:0000313" key="10">
    <source>
        <dbReference type="Proteomes" id="UP000482653"/>
    </source>
</evidence>
<evidence type="ECO:0000259" key="8">
    <source>
        <dbReference type="Pfam" id="PF10502"/>
    </source>
</evidence>
<dbReference type="CDD" id="cd06530">
    <property type="entry name" value="S26_SPase_I"/>
    <property type="match status" value="1"/>
</dbReference>
<evidence type="ECO:0000256" key="6">
    <source>
        <dbReference type="PIRSR" id="PIRSR600223-1"/>
    </source>
</evidence>
<dbReference type="Pfam" id="PF10502">
    <property type="entry name" value="Peptidase_S26"/>
    <property type="match status" value="1"/>
</dbReference>
<keyword evidence="7" id="KW-0645">Protease</keyword>
<dbReference type="EC" id="3.4.21.89" evidence="3 7"/>
<dbReference type="AlphaFoldDB" id="A0A6L3JYP7"/>
<evidence type="ECO:0000313" key="9">
    <source>
        <dbReference type="EMBL" id="KAA5417425.1"/>
    </source>
</evidence>
<keyword evidence="7" id="KW-0812">Transmembrane</keyword>
<feature type="transmembrane region" description="Helical" evidence="7">
    <location>
        <begin position="12"/>
        <end position="33"/>
    </location>
</feature>
<evidence type="ECO:0000256" key="4">
    <source>
        <dbReference type="ARBA" id="ARBA00019232"/>
    </source>
</evidence>
<dbReference type="EMBL" id="VVYX01000019">
    <property type="protein sequence ID" value="KAA5417425.1"/>
    <property type="molecule type" value="Genomic_DNA"/>
</dbReference>
<gene>
    <name evidence="9" type="primary">lepB</name>
    <name evidence="9" type="ORF">F2Y87_16660</name>
</gene>
<dbReference type="GO" id="GO:0009003">
    <property type="term" value="F:signal peptidase activity"/>
    <property type="evidence" value="ECO:0007669"/>
    <property type="project" value="UniProtKB-EC"/>
</dbReference>
<dbReference type="InterPro" id="IPR019758">
    <property type="entry name" value="Pept_S26A_signal_pept_1_CS"/>
</dbReference>
<dbReference type="PRINTS" id="PR00727">
    <property type="entry name" value="LEADERPTASE"/>
</dbReference>
<dbReference type="GO" id="GO:0004252">
    <property type="term" value="F:serine-type endopeptidase activity"/>
    <property type="evidence" value="ECO:0007669"/>
    <property type="project" value="InterPro"/>
</dbReference>
<feature type="active site" evidence="6">
    <location>
        <position position="116"/>
    </location>
</feature>
<feature type="active site" evidence="6">
    <location>
        <position position="43"/>
    </location>
</feature>
<dbReference type="SUPFAM" id="SSF51306">
    <property type="entry name" value="LexA/Signal peptidase"/>
    <property type="match status" value="1"/>
</dbReference>
<protein>
    <recommendedName>
        <fullName evidence="4 7">Signal peptidase I</fullName>
        <ecNumber evidence="3 7">3.4.21.89</ecNumber>
    </recommendedName>
</protein>
<keyword evidence="7" id="KW-1133">Transmembrane helix</keyword>
<dbReference type="PANTHER" id="PTHR43390">
    <property type="entry name" value="SIGNAL PEPTIDASE I"/>
    <property type="match status" value="1"/>
</dbReference>
<comment type="caution">
    <text evidence="9">The sequence shown here is derived from an EMBL/GenBank/DDBJ whole genome shotgun (WGS) entry which is preliminary data.</text>
</comment>
<name>A0A6L3JYP7_9BACE</name>
<dbReference type="InterPro" id="IPR036286">
    <property type="entry name" value="LexA/Signal_pep-like_sf"/>
</dbReference>
<evidence type="ECO:0000256" key="5">
    <source>
        <dbReference type="ARBA" id="ARBA00022801"/>
    </source>
</evidence>
<accession>A0A6L3JYP7</accession>